<accession>A0A2T3BDV8</accession>
<dbReference type="CDD" id="cd05233">
    <property type="entry name" value="SDR_c"/>
    <property type="match status" value="1"/>
</dbReference>
<dbReference type="PANTHER" id="PTHR42760:SF37">
    <property type="entry name" value="CLAVALDEHYDE DEHYDROGENASE"/>
    <property type="match status" value="1"/>
</dbReference>
<dbReference type="STRING" id="857342.A0A2T3BDV8"/>
<dbReference type="SUPFAM" id="SSF51735">
    <property type="entry name" value="NAD(P)-binding Rossmann-fold domains"/>
    <property type="match status" value="1"/>
</dbReference>
<dbReference type="GeneID" id="36571210"/>
<organism evidence="4 5">
    <name type="scientific">Amorphotheca resinae ATCC 22711</name>
    <dbReference type="NCBI Taxonomy" id="857342"/>
    <lineage>
        <taxon>Eukaryota</taxon>
        <taxon>Fungi</taxon>
        <taxon>Dikarya</taxon>
        <taxon>Ascomycota</taxon>
        <taxon>Pezizomycotina</taxon>
        <taxon>Leotiomycetes</taxon>
        <taxon>Helotiales</taxon>
        <taxon>Amorphothecaceae</taxon>
        <taxon>Amorphotheca</taxon>
    </lineage>
</organism>
<gene>
    <name evidence="4" type="ORF">M430DRAFT_14856</name>
</gene>
<dbReference type="PANTHER" id="PTHR42760">
    <property type="entry name" value="SHORT-CHAIN DEHYDROGENASES/REDUCTASES FAMILY MEMBER"/>
    <property type="match status" value="1"/>
</dbReference>
<dbReference type="OrthoDB" id="1933717at2759"/>
<dbReference type="AlphaFoldDB" id="A0A2T3BDV8"/>
<proteinExistence type="inferred from homology"/>
<name>A0A2T3BDV8_AMORE</name>
<evidence type="ECO:0000313" key="5">
    <source>
        <dbReference type="Proteomes" id="UP000241818"/>
    </source>
</evidence>
<keyword evidence="2" id="KW-0560">Oxidoreductase</keyword>
<dbReference type="EMBL" id="KZ679006">
    <property type="protein sequence ID" value="PSS27589.1"/>
    <property type="molecule type" value="Genomic_DNA"/>
</dbReference>
<dbReference type="PRINTS" id="PR00080">
    <property type="entry name" value="SDRFAMILY"/>
</dbReference>
<dbReference type="PRINTS" id="PR00081">
    <property type="entry name" value="GDHRDH"/>
</dbReference>
<dbReference type="InterPro" id="IPR036291">
    <property type="entry name" value="NAD(P)-bd_dom_sf"/>
</dbReference>
<dbReference type="InterPro" id="IPR002347">
    <property type="entry name" value="SDR_fam"/>
</dbReference>
<evidence type="ECO:0000256" key="2">
    <source>
        <dbReference type="ARBA" id="ARBA00023002"/>
    </source>
</evidence>
<dbReference type="Proteomes" id="UP000241818">
    <property type="component" value="Unassembled WGS sequence"/>
</dbReference>
<dbReference type="InParanoid" id="A0A2T3BDV8"/>
<evidence type="ECO:0000313" key="4">
    <source>
        <dbReference type="EMBL" id="PSS27589.1"/>
    </source>
</evidence>
<dbReference type="GO" id="GO:0016616">
    <property type="term" value="F:oxidoreductase activity, acting on the CH-OH group of donors, NAD or NADP as acceptor"/>
    <property type="evidence" value="ECO:0007669"/>
    <property type="project" value="TreeGrafter"/>
</dbReference>
<evidence type="ECO:0000256" key="3">
    <source>
        <dbReference type="RuleBase" id="RU000363"/>
    </source>
</evidence>
<keyword evidence="5" id="KW-1185">Reference proteome</keyword>
<sequence length="294" mass="31475">MASQFDPDQHTKSDLFTKDYYRDVYPAIDPTSPELSLAGKVTIITGASKGIGKSIAVAHAKAGSKGLILVGRTTAGLEETKAAALAANSALKVLLVPTDISDEASVDKLYEAISGSFDAVDTLINNAGVFTDSFDVVGKVSPAKWWTDFDINVKGTFLVTAGFLKLREKQASSGSPTIVNLVTSPGLVPPSLSSYFISKLSVMRFTEHLANENPDLAVFSISPGITLTDMTLDGFKPFAKDTPELTAGVTVYLAAKRPAYLFGRYFSVNWDVKELEARKAEIVDKGLLKVVVKT</sequence>
<reference evidence="4 5" key="1">
    <citation type="journal article" date="2018" name="New Phytol.">
        <title>Comparative genomics and transcriptomics depict ericoid mycorrhizal fungi as versatile saprotrophs and plant mutualists.</title>
        <authorList>
            <person name="Martino E."/>
            <person name="Morin E."/>
            <person name="Grelet G.A."/>
            <person name="Kuo A."/>
            <person name="Kohler A."/>
            <person name="Daghino S."/>
            <person name="Barry K.W."/>
            <person name="Cichocki N."/>
            <person name="Clum A."/>
            <person name="Dockter R.B."/>
            <person name="Hainaut M."/>
            <person name="Kuo R.C."/>
            <person name="LaButti K."/>
            <person name="Lindahl B.D."/>
            <person name="Lindquist E.A."/>
            <person name="Lipzen A."/>
            <person name="Khouja H.R."/>
            <person name="Magnuson J."/>
            <person name="Murat C."/>
            <person name="Ohm R.A."/>
            <person name="Singer S.W."/>
            <person name="Spatafora J.W."/>
            <person name="Wang M."/>
            <person name="Veneault-Fourrey C."/>
            <person name="Henrissat B."/>
            <person name="Grigoriev I.V."/>
            <person name="Martin F.M."/>
            <person name="Perotto S."/>
        </authorList>
    </citation>
    <scope>NUCLEOTIDE SEQUENCE [LARGE SCALE GENOMIC DNA]</scope>
    <source>
        <strain evidence="4 5">ATCC 22711</strain>
    </source>
</reference>
<comment type="similarity">
    <text evidence="1 3">Belongs to the short-chain dehydrogenases/reductases (SDR) family.</text>
</comment>
<dbReference type="RefSeq" id="XP_024725114.1">
    <property type="nucleotide sequence ID" value="XM_024863129.1"/>
</dbReference>
<protein>
    <submittedName>
        <fullName evidence="4">Uncharacterized protein</fullName>
    </submittedName>
</protein>
<dbReference type="Gene3D" id="3.40.50.720">
    <property type="entry name" value="NAD(P)-binding Rossmann-like Domain"/>
    <property type="match status" value="1"/>
</dbReference>
<evidence type="ECO:0000256" key="1">
    <source>
        <dbReference type="ARBA" id="ARBA00006484"/>
    </source>
</evidence>
<dbReference type="Pfam" id="PF00106">
    <property type="entry name" value="adh_short"/>
    <property type="match status" value="1"/>
</dbReference>